<keyword evidence="9" id="KW-0677">Repeat</keyword>
<dbReference type="RefSeq" id="XP_013244346.1">
    <property type="nucleotide sequence ID" value="XM_013388892.1"/>
</dbReference>
<keyword evidence="8" id="KW-0254">Endocytosis</keyword>
<dbReference type="OrthoDB" id="5971719at2759"/>
<dbReference type="InterPro" id="IPR001452">
    <property type="entry name" value="SH3_domain"/>
</dbReference>
<dbReference type="Gene3D" id="2.30.30.40">
    <property type="entry name" value="SH3 Domains"/>
    <property type="match status" value="3"/>
</dbReference>
<accession>A0A066WFN2</accession>
<feature type="compositionally biased region" description="Basic and acidic residues" evidence="14">
    <location>
        <begin position="302"/>
        <end position="312"/>
    </location>
</feature>
<dbReference type="GO" id="GO:0003779">
    <property type="term" value="F:actin binding"/>
    <property type="evidence" value="ECO:0007669"/>
    <property type="project" value="UniProtKB-KW"/>
</dbReference>
<feature type="compositionally biased region" description="Basic and acidic residues" evidence="14">
    <location>
        <begin position="636"/>
        <end position="649"/>
    </location>
</feature>
<dbReference type="InterPro" id="IPR013761">
    <property type="entry name" value="SAM/pointed_sf"/>
</dbReference>
<evidence type="ECO:0000313" key="17">
    <source>
        <dbReference type="Proteomes" id="UP000027361"/>
    </source>
</evidence>
<feature type="region of interest" description="Disordered" evidence="14">
    <location>
        <begin position="636"/>
        <end position="700"/>
    </location>
</feature>
<evidence type="ECO:0000256" key="1">
    <source>
        <dbReference type="ARBA" id="ARBA00004125"/>
    </source>
</evidence>
<dbReference type="InterPro" id="IPR035821">
    <property type="entry name" value="Sla1_SH3_3"/>
</dbReference>
<feature type="region of interest" description="Disordered" evidence="14">
    <location>
        <begin position="302"/>
        <end position="376"/>
    </location>
</feature>
<gene>
    <name evidence="16" type="ORF">K437DRAFT_273215</name>
</gene>
<feature type="domain" description="SH3" evidence="15">
    <location>
        <begin position="2"/>
        <end position="80"/>
    </location>
</feature>
<dbReference type="GO" id="GO:0030674">
    <property type="term" value="F:protein-macromolecule adaptor activity"/>
    <property type="evidence" value="ECO:0007669"/>
    <property type="project" value="InterPro"/>
</dbReference>
<evidence type="ECO:0000256" key="13">
    <source>
        <dbReference type="PROSITE-ProRule" id="PRU00192"/>
    </source>
</evidence>
<feature type="domain" description="SH3" evidence="15">
    <location>
        <begin position="389"/>
        <end position="449"/>
    </location>
</feature>
<evidence type="ECO:0000256" key="10">
    <source>
        <dbReference type="ARBA" id="ARBA00022753"/>
    </source>
</evidence>
<sequence length="1183" mass="126718">MAYISICKALYDYEAQASDELQLTEDEHIYILDASDPEWWKAKRRPPIDPSSGQLLPFPAGVEEGQVGLVPANYVEESEPLRMSRALYYYEAQNDDELALQEDELLRVYEYEGEWLLVKKQGHDELGTGEGKLGFVPANYVDEVAAVDGGPTRVDTSTAVAQVRDDAEDEDEEEDATAGAISTAPPTRTIAVKSAGTGPTDKPDDIDMWAIAALDSKKKKKKGTLGIGNASLFFASESDKTPVQKISVLSITSHSVEKGKTLHMKLDDDVDAELAVEVEGGKELTFVASSKGDAEAIAKKLDSSKAVAREAARNPPPAKAAASSASPRNLRSLPPPPNGSAAAMPMPAALSAPAASPSVGLLPPPTRKSGLSPAPPAASLAAAVPALAPGEEHAIALYDFEAQGDDELSVAENEKVIIVEKENDDWWKVRNQHGQEGVVPASYVEAIAGDTAVNGSAAAAVSGADTYEDDEAAVTREAGEEMAAIQAAEAERQKAARIADMERRKAELVEKRRREEAEAKRREALKAQPAPAVPASEGRSRSDRDARDGGNIKVPSGKSAPERPKGVSSGRAKPSANNTRIWHDKSGQFKVDAEFLGFNSGKIRLHKMNGVVIEVAIEKMSVPDIQFLEDITGKRLMPHDDDLPLDRAPDRRRREREATSRSSRSGQIIDRPDREQDPRRSKREVGCEREREREARRRQDGRSRRNVDWFEFFLAAGVDMDDCTRYAAAFERDKIDEAILPELEASTLRSLGLREGDIIRVRKLIDRKYSPKVSSSSSKAKQIRADEELARRIQEEEQNARRGKTTSPAPPSLFSGPDGSLKNNTRRGRPTPSSSSRQTTIDSASLAAASESLRINNASPIPRNATTSPESGRKSAAPIASGFDDDAWTPRPPSAKPTTPAAPSSASEAVVAPPPPPPPASAAAAPAPAPPAVSAPVPPAVSAEPSKPVADPNSALFDKLAAMKPAAPTNGFGRPGAAPTNNAMMGSFNMGPRGPLAPVPQNQGLLQPLIPTQGTGQFVPTRQMGMQPQMTGWGGGMQPQLTGWGGMQPQQTGWGGMHPQATGFNGMQPQPTGFNGMGGVGMQSMATGFGLLQQPQTPFGMQMQPTGLDMQQQPQSTFGMLSEQAQKHEKEKDMTPSNIFAQMKSGEFARDGSSGAQPADKYDALRGFQTGSVMYPQNTGFYG</sequence>
<keyword evidence="10" id="KW-0967">Endosome</keyword>
<dbReference type="InterPro" id="IPR007131">
    <property type="entry name" value="SHD1"/>
</dbReference>
<dbReference type="InParanoid" id="A0A066WFN2"/>
<evidence type="ECO:0000256" key="11">
    <source>
        <dbReference type="ARBA" id="ARBA00023203"/>
    </source>
</evidence>
<dbReference type="STRING" id="1037660.A0A066WFN2"/>
<dbReference type="CDD" id="cd11773">
    <property type="entry name" value="SH3_Sla1p_1"/>
    <property type="match status" value="1"/>
</dbReference>
<comment type="similarity">
    <text evidence="4">Belongs to the SLA1 family.</text>
</comment>
<protein>
    <recommendedName>
        <fullName evidence="5">Actin cytoskeleton-regulatory complex protein SLA1</fullName>
    </recommendedName>
</protein>
<dbReference type="CDD" id="cd11775">
    <property type="entry name" value="SH3_Sla1p_3"/>
    <property type="match status" value="1"/>
</dbReference>
<evidence type="ECO:0000256" key="2">
    <source>
        <dbReference type="ARBA" id="ARBA00004134"/>
    </source>
</evidence>
<dbReference type="SMART" id="SM00326">
    <property type="entry name" value="SH3"/>
    <property type="match status" value="3"/>
</dbReference>
<feature type="compositionally biased region" description="Basic and acidic residues" evidence="14">
    <location>
        <begin position="538"/>
        <end position="550"/>
    </location>
</feature>
<evidence type="ECO:0000313" key="16">
    <source>
        <dbReference type="EMBL" id="KDN49560.1"/>
    </source>
</evidence>
<reference evidence="16 17" key="1">
    <citation type="submission" date="2014-05" db="EMBL/GenBank/DDBJ databases">
        <title>Draft genome sequence of a rare smut relative, Tilletiaria anomala UBC 951.</title>
        <authorList>
            <consortium name="DOE Joint Genome Institute"/>
            <person name="Toome M."/>
            <person name="Kuo A."/>
            <person name="Henrissat B."/>
            <person name="Lipzen A."/>
            <person name="Tritt A."/>
            <person name="Yoshinaga Y."/>
            <person name="Zane M."/>
            <person name="Barry K."/>
            <person name="Grigoriev I.V."/>
            <person name="Spatafora J.W."/>
            <person name="Aimea M.C."/>
        </authorList>
    </citation>
    <scope>NUCLEOTIDE SEQUENCE [LARGE SCALE GENOMIC DNA]</scope>
    <source>
        <strain evidence="16 17">UBC 951</strain>
    </source>
</reference>
<feature type="domain" description="SH3" evidence="15">
    <location>
        <begin position="81"/>
        <end position="146"/>
    </location>
</feature>
<feature type="region of interest" description="Disordered" evidence="14">
    <location>
        <begin position="796"/>
        <end position="953"/>
    </location>
</feature>
<dbReference type="Gene3D" id="2.30.30.700">
    <property type="entry name" value="SLA1 homology domain 1"/>
    <property type="match status" value="1"/>
</dbReference>
<comment type="caution">
    <text evidence="16">The sequence shown here is derived from an EMBL/GenBank/DDBJ whole genome shotgun (WGS) entry which is preliminary data.</text>
</comment>
<evidence type="ECO:0000256" key="3">
    <source>
        <dbReference type="ARBA" id="ARBA00004413"/>
    </source>
</evidence>
<keyword evidence="12" id="KW-0206">Cytoskeleton</keyword>
<dbReference type="Pfam" id="PF03983">
    <property type="entry name" value="SHD1"/>
    <property type="match status" value="1"/>
</dbReference>
<feature type="compositionally biased region" description="Pro residues" evidence="14">
    <location>
        <begin position="927"/>
        <end position="939"/>
    </location>
</feature>
<dbReference type="SUPFAM" id="SSF50044">
    <property type="entry name" value="SH3-domain"/>
    <property type="match status" value="3"/>
</dbReference>
<dbReference type="GO" id="GO:0006897">
    <property type="term" value="P:endocytosis"/>
    <property type="evidence" value="ECO:0007669"/>
    <property type="project" value="UniProtKB-KW"/>
</dbReference>
<dbReference type="Pfam" id="PF00018">
    <property type="entry name" value="SH3_1"/>
    <property type="match status" value="2"/>
</dbReference>
<keyword evidence="6 13" id="KW-0728">SH3 domain</keyword>
<feature type="compositionally biased region" description="Acidic residues" evidence="14">
    <location>
        <begin position="166"/>
        <end position="176"/>
    </location>
</feature>
<dbReference type="GO" id="GO:0005886">
    <property type="term" value="C:plasma membrane"/>
    <property type="evidence" value="ECO:0007669"/>
    <property type="project" value="UniProtKB-SubCell"/>
</dbReference>
<feature type="compositionally biased region" description="Low complexity" evidence="14">
    <location>
        <begin position="896"/>
        <end position="911"/>
    </location>
</feature>
<dbReference type="EMBL" id="JMSN01000021">
    <property type="protein sequence ID" value="KDN49560.1"/>
    <property type="molecule type" value="Genomic_DNA"/>
</dbReference>
<dbReference type="GO" id="GO:0010008">
    <property type="term" value="C:endosome membrane"/>
    <property type="evidence" value="ECO:0007669"/>
    <property type="project" value="UniProtKB-SubCell"/>
</dbReference>
<dbReference type="GO" id="GO:0030479">
    <property type="term" value="C:actin cortical patch"/>
    <property type="evidence" value="ECO:0007669"/>
    <property type="project" value="UniProtKB-SubCell"/>
</dbReference>
<dbReference type="AlphaFoldDB" id="A0A066WFN2"/>
<dbReference type="InterPro" id="IPR035800">
    <property type="entry name" value="Sla1_SH3_1"/>
</dbReference>
<evidence type="ECO:0000256" key="4">
    <source>
        <dbReference type="ARBA" id="ARBA00007948"/>
    </source>
</evidence>
<feature type="compositionally biased region" description="Low complexity" evidence="14">
    <location>
        <begin position="830"/>
        <end position="853"/>
    </location>
</feature>
<evidence type="ECO:0000256" key="6">
    <source>
        <dbReference type="ARBA" id="ARBA00022443"/>
    </source>
</evidence>
<dbReference type="PRINTS" id="PR00452">
    <property type="entry name" value="SH3DOMAIN"/>
</dbReference>
<dbReference type="PANTHER" id="PTHR15735">
    <property type="entry name" value="FCH AND DOUBLE SH3 DOMAINS PROTEIN"/>
    <property type="match status" value="1"/>
</dbReference>
<evidence type="ECO:0000256" key="7">
    <source>
        <dbReference type="ARBA" id="ARBA00022490"/>
    </source>
</evidence>
<dbReference type="InterPro" id="IPR036028">
    <property type="entry name" value="SH3-like_dom_sf"/>
</dbReference>
<dbReference type="Proteomes" id="UP000027361">
    <property type="component" value="Unassembled WGS sequence"/>
</dbReference>
<organism evidence="16 17">
    <name type="scientific">Tilletiaria anomala (strain ATCC 24038 / CBS 436.72 / UBC 951)</name>
    <dbReference type="NCBI Taxonomy" id="1037660"/>
    <lineage>
        <taxon>Eukaryota</taxon>
        <taxon>Fungi</taxon>
        <taxon>Dikarya</taxon>
        <taxon>Basidiomycota</taxon>
        <taxon>Ustilaginomycotina</taxon>
        <taxon>Exobasidiomycetes</taxon>
        <taxon>Georgefischeriales</taxon>
        <taxon>Tilletiariaceae</taxon>
        <taxon>Tilletiaria</taxon>
    </lineage>
</organism>
<feature type="compositionally biased region" description="Low complexity" evidence="14">
    <location>
        <begin position="940"/>
        <end position="950"/>
    </location>
</feature>
<evidence type="ECO:0000256" key="12">
    <source>
        <dbReference type="ARBA" id="ARBA00023212"/>
    </source>
</evidence>
<evidence type="ECO:0000259" key="15">
    <source>
        <dbReference type="PROSITE" id="PS50002"/>
    </source>
</evidence>
<keyword evidence="11" id="KW-0009">Actin-binding</keyword>
<dbReference type="PANTHER" id="PTHR15735:SF21">
    <property type="entry name" value="PROTEIN NERVOUS WRECK"/>
    <property type="match status" value="1"/>
</dbReference>
<evidence type="ECO:0000256" key="14">
    <source>
        <dbReference type="SAM" id="MobiDB-lite"/>
    </source>
</evidence>
<evidence type="ECO:0000256" key="8">
    <source>
        <dbReference type="ARBA" id="ARBA00022583"/>
    </source>
</evidence>
<dbReference type="InterPro" id="IPR056996">
    <property type="entry name" value="PH_SLA1"/>
</dbReference>
<dbReference type="PROSITE" id="PS50002">
    <property type="entry name" value="SH3"/>
    <property type="match status" value="3"/>
</dbReference>
<feature type="compositionally biased region" description="Low complexity" evidence="14">
    <location>
        <begin position="319"/>
        <end position="332"/>
    </location>
</feature>
<dbReference type="Gene3D" id="1.10.150.50">
    <property type="entry name" value="Transcription Factor, Ets-1"/>
    <property type="match status" value="1"/>
</dbReference>
<dbReference type="HOGENOM" id="CLU_006319_0_0_1"/>
<keyword evidence="17" id="KW-1185">Reference proteome</keyword>
<feature type="compositionally biased region" description="Low complexity" evidence="14">
    <location>
        <begin position="339"/>
        <end position="361"/>
    </location>
</feature>
<evidence type="ECO:0000256" key="9">
    <source>
        <dbReference type="ARBA" id="ARBA00022737"/>
    </source>
</evidence>
<feature type="region of interest" description="Disordered" evidence="14">
    <location>
        <begin position="519"/>
        <end position="583"/>
    </location>
</feature>
<feature type="compositionally biased region" description="Basic and acidic residues" evidence="14">
    <location>
        <begin position="670"/>
        <end position="700"/>
    </location>
</feature>
<dbReference type="Pfam" id="PF24081">
    <property type="entry name" value="PH_SLA1"/>
    <property type="match status" value="1"/>
</dbReference>
<dbReference type="OMA" id="FMAQGED"/>
<dbReference type="GeneID" id="25266421"/>
<feature type="region of interest" description="Disordered" evidence="14">
    <location>
        <begin position="162"/>
        <end position="204"/>
    </location>
</feature>
<evidence type="ECO:0000256" key="5">
    <source>
        <dbReference type="ARBA" id="ARBA00020357"/>
    </source>
</evidence>
<dbReference type="GO" id="GO:0043130">
    <property type="term" value="F:ubiquitin binding"/>
    <property type="evidence" value="ECO:0007669"/>
    <property type="project" value="InterPro"/>
</dbReference>
<dbReference type="Pfam" id="PF14604">
    <property type="entry name" value="SH3_9"/>
    <property type="match status" value="1"/>
</dbReference>
<dbReference type="FunCoup" id="A0A066WFN2">
    <property type="interactions" value="160"/>
</dbReference>
<feature type="compositionally biased region" description="Polar residues" evidence="14">
    <location>
        <begin position="854"/>
        <end position="870"/>
    </location>
</feature>
<keyword evidence="7" id="KW-0963">Cytoplasm</keyword>
<comment type="subcellular location">
    <subcellularLocation>
        <location evidence="3">Cell membrane</location>
        <topology evidence="3">Peripheral membrane protein</topology>
        <orientation evidence="3">Cytoplasmic side</orientation>
    </subcellularLocation>
    <subcellularLocation>
        <location evidence="2">Cytoplasm</location>
        <location evidence="2">Cytoskeleton</location>
        <location evidence="2">Actin patch</location>
    </subcellularLocation>
    <subcellularLocation>
        <location evidence="1">Endosome membrane</location>
        <topology evidence="1">Peripheral membrane protein</topology>
        <orientation evidence="1">Cytoplasmic side</orientation>
    </subcellularLocation>
</comment>
<name>A0A066WFN2_TILAU</name>
<dbReference type="GO" id="GO:0042802">
    <property type="term" value="F:identical protein binding"/>
    <property type="evidence" value="ECO:0007669"/>
    <property type="project" value="InterPro"/>
</dbReference>
<proteinExistence type="inferred from homology"/>